<gene>
    <name evidence="1" type="ORF">PRABACTJOHN_03439</name>
</gene>
<protein>
    <submittedName>
        <fullName evidence="1">Uncharacterized protein</fullName>
    </submittedName>
</protein>
<accession>B7BEG0</accession>
<evidence type="ECO:0000313" key="2">
    <source>
        <dbReference type="Proteomes" id="UP000005510"/>
    </source>
</evidence>
<feature type="non-terminal residue" evidence="1">
    <location>
        <position position="64"/>
    </location>
</feature>
<name>B7BEG0_9BACT</name>
<comment type="caution">
    <text evidence="1">The sequence shown here is derived from an EMBL/GenBank/DDBJ whole genome shotgun (WGS) entry which is preliminary data.</text>
</comment>
<reference evidence="1 2" key="2">
    <citation type="submission" date="2008-10" db="EMBL/GenBank/DDBJ databases">
        <authorList>
            <person name="Fulton L."/>
            <person name="Clifton S."/>
            <person name="Fulton B."/>
            <person name="Xu J."/>
            <person name="Minx P."/>
            <person name="Pepin K.H."/>
            <person name="Johnson M."/>
            <person name="Bhonagiri V."/>
            <person name="Nash W.E."/>
            <person name="Mardis E.R."/>
            <person name="Wilson R.K."/>
        </authorList>
    </citation>
    <scope>NUCLEOTIDE SEQUENCE [LARGE SCALE GENOMIC DNA]</scope>
    <source>
        <strain evidence="1 2">DSM 18315</strain>
    </source>
</reference>
<organism evidence="1 2">
    <name type="scientific">Parabacteroides johnsonii DSM 18315</name>
    <dbReference type="NCBI Taxonomy" id="537006"/>
    <lineage>
        <taxon>Bacteria</taxon>
        <taxon>Pseudomonadati</taxon>
        <taxon>Bacteroidota</taxon>
        <taxon>Bacteroidia</taxon>
        <taxon>Bacteroidales</taxon>
        <taxon>Tannerellaceae</taxon>
        <taxon>Parabacteroides</taxon>
    </lineage>
</organism>
<dbReference type="EMBL" id="ABYH01000368">
    <property type="protein sequence ID" value="EEC95166.1"/>
    <property type="molecule type" value="Genomic_DNA"/>
</dbReference>
<reference evidence="1 2" key="1">
    <citation type="submission" date="2008-10" db="EMBL/GenBank/DDBJ databases">
        <title>Draft genome sequence of Parabacteroides johnsonii (DSM 18315).</title>
        <authorList>
            <person name="Sudarsanam P."/>
            <person name="Ley R."/>
            <person name="Guruge J."/>
            <person name="Turnbaugh P.J."/>
            <person name="Mahowald M."/>
            <person name="Liep D."/>
            <person name="Gordon J."/>
        </authorList>
    </citation>
    <scope>NUCLEOTIDE SEQUENCE [LARGE SCALE GENOMIC DNA]</scope>
    <source>
        <strain evidence="1 2">DSM 18315</strain>
    </source>
</reference>
<dbReference type="AlphaFoldDB" id="B7BEG0"/>
<dbReference type="Proteomes" id="UP000005510">
    <property type="component" value="Unassembled WGS sequence"/>
</dbReference>
<evidence type="ECO:0000313" key="1">
    <source>
        <dbReference type="EMBL" id="EEC95166.1"/>
    </source>
</evidence>
<dbReference type="HOGENOM" id="CLU_2873027_0_0_10"/>
<sequence length="64" mass="6960">MDHELFVHCQVQGDVEGADECIAAIGITAEIGFRYTGYEMEDSFAACEDGGEGQEYHVASRDEG</sequence>
<proteinExistence type="predicted"/>